<dbReference type="InterPro" id="IPR042174">
    <property type="entry name" value="RecF_2"/>
</dbReference>
<keyword evidence="9" id="KW-0227">DNA damage</keyword>
<sequence length="360" mass="42909">MQLLDVYLLNFRNLEEINLSFDKGINLFYGENGQGKTSFIEALYFNITGKSFRTKNISEIVKYSKLDCGIFLNFLDIYGEKSLALKYEKKHKKYFYNKKKVNYDEYIGKVNVISFIPEDIELINSSPSTRRTYFDYEISQSNYNYYLELKELNKILKVRNKFLKEKNIKNEMYNIYNEKFIDISAKLLIKREDYIKKLSILLNLNYRKLFKSSSELKLIYKPFIDNIEKKSLEEIKEKIKDKSLKVQKKELIYGYSLVGPQRDEYVFNLNEKDAKKYSSQGEKKSIIFSLKISEIDLIVKDKKEYPIFLLDDVSSYFDLMHKDSILNYFFNKNIQVFITSTEKLDIKGKKFLVKEGKIYE</sequence>
<dbReference type="GO" id="GO:0003697">
    <property type="term" value="F:single-stranded DNA binding"/>
    <property type="evidence" value="ECO:0007669"/>
    <property type="project" value="UniProtKB-UniRule"/>
</dbReference>
<dbReference type="GO" id="GO:0005524">
    <property type="term" value="F:ATP binding"/>
    <property type="evidence" value="ECO:0007669"/>
    <property type="project" value="UniProtKB-UniRule"/>
</dbReference>
<keyword evidence="9" id="KW-0742">SOS response</keyword>
<evidence type="ECO:0000256" key="2">
    <source>
        <dbReference type="ARBA" id="ARBA00008016"/>
    </source>
</evidence>
<dbReference type="GO" id="GO:0006260">
    <property type="term" value="P:DNA replication"/>
    <property type="evidence" value="ECO:0007669"/>
    <property type="project" value="UniProtKB-UniRule"/>
</dbReference>
<keyword evidence="6 9" id="KW-0547">Nucleotide-binding</keyword>
<comment type="subcellular location">
    <subcellularLocation>
        <location evidence="1 9">Cytoplasm</location>
    </subcellularLocation>
</comment>
<feature type="binding site" evidence="9">
    <location>
        <begin position="30"/>
        <end position="37"/>
    </location>
    <ligand>
        <name>ATP</name>
        <dbReference type="ChEBI" id="CHEBI:30616"/>
    </ligand>
</feature>
<dbReference type="Gene3D" id="1.20.1050.90">
    <property type="entry name" value="RecF/RecN/SMC, N-terminal domain"/>
    <property type="match status" value="1"/>
</dbReference>
<evidence type="ECO:0000256" key="4">
    <source>
        <dbReference type="ARBA" id="ARBA00022490"/>
    </source>
</evidence>
<keyword evidence="7 9" id="KW-0067">ATP-binding</keyword>
<keyword evidence="12" id="KW-1185">Reference proteome</keyword>
<dbReference type="PANTHER" id="PTHR32182">
    <property type="entry name" value="DNA REPLICATION AND REPAIR PROTEIN RECF"/>
    <property type="match status" value="1"/>
</dbReference>
<keyword evidence="4 9" id="KW-0963">Cytoplasm</keyword>
<evidence type="ECO:0000256" key="6">
    <source>
        <dbReference type="ARBA" id="ARBA00022741"/>
    </source>
</evidence>
<comment type="similarity">
    <text evidence="2 9">Belongs to the RecF family.</text>
</comment>
<evidence type="ECO:0000256" key="3">
    <source>
        <dbReference type="ARBA" id="ARBA00020170"/>
    </source>
</evidence>
<dbReference type="AlphaFoldDB" id="A0AAU9DR90"/>
<comment type="function">
    <text evidence="9">The RecF protein is involved in DNA metabolism; it is required for DNA replication and normal SOS inducibility. RecF binds preferentially to single-stranded, linear DNA. It also seems to bind ATP.</text>
</comment>
<keyword evidence="9" id="KW-0234">DNA repair</keyword>
<accession>A0AAU9DR90</accession>
<feature type="domain" description="RecF/RecN/SMC N-terminal" evidence="10">
    <location>
        <begin position="6"/>
        <end position="343"/>
    </location>
</feature>
<organism evidence="11 12">
    <name type="scientific">Haliovirga abyssi</name>
    <dbReference type="NCBI Taxonomy" id="2996794"/>
    <lineage>
        <taxon>Bacteria</taxon>
        <taxon>Fusobacteriati</taxon>
        <taxon>Fusobacteriota</taxon>
        <taxon>Fusobacteriia</taxon>
        <taxon>Fusobacteriales</taxon>
        <taxon>Haliovirgaceae</taxon>
        <taxon>Haliovirga</taxon>
    </lineage>
</organism>
<dbReference type="GO" id="GO:0000731">
    <property type="term" value="P:DNA synthesis involved in DNA repair"/>
    <property type="evidence" value="ECO:0007669"/>
    <property type="project" value="TreeGrafter"/>
</dbReference>
<dbReference type="Proteomes" id="UP001321582">
    <property type="component" value="Chromosome"/>
</dbReference>
<reference evidence="11 12" key="1">
    <citation type="submission" date="2022-11" db="EMBL/GenBank/DDBJ databases">
        <title>Haliovirga abyssi gen. nov., sp. nov., a mesophilic fermentative bacterium isolated from the Iheya North hydrothermal field and the proposal of Haliovirgaceae fam. nov.</title>
        <authorList>
            <person name="Miyazaki U."/>
            <person name="Tame A."/>
            <person name="Miyazaki J."/>
            <person name="Takai K."/>
            <person name="Sawayama S."/>
            <person name="Kitajima M."/>
            <person name="Okamoto A."/>
            <person name="Nakagawa S."/>
        </authorList>
    </citation>
    <scope>NUCLEOTIDE SEQUENCE [LARGE SCALE GENOMIC DNA]</scope>
    <source>
        <strain evidence="11 12">IC12</strain>
    </source>
</reference>
<dbReference type="RefSeq" id="WP_307904393.1">
    <property type="nucleotide sequence ID" value="NZ_AP027059.1"/>
</dbReference>
<name>A0AAU9DR90_9FUSO</name>
<dbReference type="InterPro" id="IPR003395">
    <property type="entry name" value="RecF/RecN/SMC_N"/>
</dbReference>
<evidence type="ECO:0000256" key="8">
    <source>
        <dbReference type="ARBA" id="ARBA00023125"/>
    </source>
</evidence>
<evidence type="ECO:0000313" key="11">
    <source>
        <dbReference type="EMBL" id="BDU49434.1"/>
    </source>
</evidence>
<dbReference type="HAMAP" id="MF_00365">
    <property type="entry name" value="RecF"/>
    <property type="match status" value="1"/>
</dbReference>
<protein>
    <recommendedName>
        <fullName evidence="3 9">DNA replication and repair protein RecF</fullName>
    </recommendedName>
</protein>
<gene>
    <name evidence="9 11" type="primary">recF</name>
    <name evidence="11" type="ORF">HLVA_00030</name>
</gene>
<dbReference type="PANTHER" id="PTHR32182:SF0">
    <property type="entry name" value="DNA REPLICATION AND REPAIR PROTEIN RECF"/>
    <property type="match status" value="1"/>
</dbReference>
<evidence type="ECO:0000256" key="5">
    <source>
        <dbReference type="ARBA" id="ARBA00022705"/>
    </source>
</evidence>
<dbReference type="NCBIfam" id="TIGR00611">
    <property type="entry name" value="recf"/>
    <property type="match status" value="1"/>
</dbReference>
<dbReference type="InterPro" id="IPR018078">
    <property type="entry name" value="DNA-binding_RecF_CS"/>
</dbReference>
<dbReference type="GO" id="GO:0009432">
    <property type="term" value="P:SOS response"/>
    <property type="evidence" value="ECO:0007669"/>
    <property type="project" value="UniProtKB-UniRule"/>
</dbReference>
<dbReference type="PROSITE" id="PS00617">
    <property type="entry name" value="RECF_1"/>
    <property type="match status" value="1"/>
</dbReference>
<dbReference type="SUPFAM" id="SSF52540">
    <property type="entry name" value="P-loop containing nucleoside triphosphate hydrolases"/>
    <property type="match status" value="1"/>
</dbReference>
<evidence type="ECO:0000259" key="10">
    <source>
        <dbReference type="Pfam" id="PF02463"/>
    </source>
</evidence>
<dbReference type="GO" id="GO:0006302">
    <property type="term" value="P:double-strand break repair"/>
    <property type="evidence" value="ECO:0007669"/>
    <property type="project" value="TreeGrafter"/>
</dbReference>
<dbReference type="InterPro" id="IPR001238">
    <property type="entry name" value="DNA-binding_RecF"/>
</dbReference>
<dbReference type="EMBL" id="AP027059">
    <property type="protein sequence ID" value="BDU49434.1"/>
    <property type="molecule type" value="Genomic_DNA"/>
</dbReference>
<dbReference type="KEGG" id="haby:HLVA_00030"/>
<keyword evidence="5 9" id="KW-0235">DNA replication</keyword>
<evidence type="ECO:0000256" key="1">
    <source>
        <dbReference type="ARBA" id="ARBA00004496"/>
    </source>
</evidence>
<evidence type="ECO:0000256" key="9">
    <source>
        <dbReference type="HAMAP-Rule" id="MF_00365"/>
    </source>
</evidence>
<evidence type="ECO:0000256" key="7">
    <source>
        <dbReference type="ARBA" id="ARBA00022840"/>
    </source>
</evidence>
<dbReference type="Pfam" id="PF02463">
    <property type="entry name" value="SMC_N"/>
    <property type="match status" value="1"/>
</dbReference>
<dbReference type="Gene3D" id="3.40.50.300">
    <property type="entry name" value="P-loop containing nucleotide triphosphate hydrolases"/>
    <property type="match status" value="1"/>
</dbReference>
<dbReference type="InterPro" id="IPR027417">
    <property type="entry name" value="P-loop_NTPase"/>
</dbReference>
<proteinExistence type="inferred from homology"/>
<evidence type="ECO:0000313" key="12">
    <source>
        <dbReference type="Proteomes" id="UP001321582"/>
    </source>
</evidence>
<keyword evidence="8 9" id="KW-0238">DNA-binding</keyword>
<dbReference type="GO" id="GO:0005737">
    <property type="term" value="C:cytoplasm"/>
    <property type="evidence" value="ECO:0007669"/>
    <property type="project" value="UniProtKB-SubCell"/>
</dbReference>